<feature type="binding site" evidence="6">
    <location>
        <position position="146"/>
    </location>
    <ligand>
        <name>S-adenosyl-L-methionine</name>
        <dbReference type="ChEBI" id="CHEBI:59789"/>
    </ligand>
</feature>
<dbReference type="InterPro" id="IPR036804">
    <property type="entry name" value="CheR_N_sf"/>
</dbReference>
<name>A0A3N4UWY3_9GAMM</name>
<reference evidence="8 9" key="1">
    <citation type="submission" date="2018-11" db="EMBL/GenBank/DDBJ databases">
        <title>Genomic Encyclopedia of Type Strains, Phase IV (KMG-IV): sequencing the most valuable type-strain genomes for metagenomic binning, comparative biology and taxonomic classification.</title>
        <authorList>
            <person name="Goeker M."/>
        </authorList>
    </citation>
    <scope>NUCLEOTIDE SEQUENCE [LARGE SCALE GENOMIC DNA]</scope>
    <source>
        <strain evidence="8 9">DSM 25623</strain>
    </source>
</reference>
<evidence type="ECO:0000256" key="5">
    <source>
        <dbReference type="PIRNR" id="PIRNR000410"/>
    </source>
</evidence>
<dbReference type="AlphaFoldDB" id="A0A3N4UWY3"/>
<accession>A0A3N4UWY3</accession>
<feature type="binding site" evidence="6">
    <location>
        <position position="89"/>
    </location>
    <ligand>
        <name>S-adenosyl-L-methionine</name>
        <dbReference type="ChEBI" id="CHEBI:59789"/>
    </ligand>
</feature>
<dbReference type="Proteomes" id="UP000269708">
    <property type="component" value="Unassembled WGS sequence"/>
</dbReference>
<dbReference type="InterPro" id="IPR050903">
    <property type="entry name" value="Bact_Chemotaxis_MeTrfase"/>
</dbReference>
<dbReference type="SMART" id="SM00138">
    <property type="entry name" value="MeTrc"/>
    <property type="match status" value="1"/>
</dbReference>
<dbReference type="PANTHER" id="PTHR24422:SF19">
    <property type="entry name" value="CHEMOTAXIS PROTEIN METHYLTRANSFERASE"/>
    <property type="match status" value="1"/>
</dbReference>
<dbReference type="EC" id="2.1.1.80" evidence="5"/>
<gene>
    <name evidence="8" type="ORF">EDC50_3217</name>
</gene>
<evidence type="ECO:0000256" key="2">
    <source>
        <dbReference type="ARBA" id="ARBA00022603"/>
    </source>
</evidence>
<keyword evidence="4 5" id="KW-0949">S-adenosyl-L-methionine</keyword>
<evidence type="ECO:0000259" key="7">
    <source>
        <dbReference type="PROSITE" id="PS50123"/>
    </source>
</evidence>
<comment type="function">
    <text evidence="5">Methylation of the membrane-bound methyl-accepting chemotaxis proteins (MCP) to form gamma-glutamyl methyl ester residues in MCP.</text>
</comment>
<evidence type="ECO:0000256" key="1">
    <source>
        <dbReference type="ARBA" id="ARBA00001541"/>
    </source>
</evidence>
<dbReference type="RefSeq" id="WP_123771567.1">
    <property type="nucleotide sequence ID" value="NZ_RKQN01000009.1"/>
</dbReference>
<comment type="caution">
    <text evidence="8">The sequence shown here is derived from an EMBL/GenBank/DDBJ whole genome shotgun (WGS) entry which is preliminary data.</text>
</comment>
<dbReference type="SUPFAM" id="SSF53335">
    <property type="entry name" value="S-adenosyl-L-methionine-dependent methyltransferases"/>
    <property type="match status" value="1"/>
</dbReference>
<evidence type="ECO:0000256" key="6">
    <source>
        <dbReference type="PIRSR" id="PIRSR000410-1"/>
    </source>
</evidence>
<feature type="binding site" evidence="6">
    <location>
        <position position="83"/>
    </location>
    <ligand>
        <name>S-adenosyl-L-methionine</name>
        <dbReference type="ChEBI" id="CHEBI:59789"/>
    </ligand>
</feature>
<feature type="domain" description="CheR-type methyltransferase" evidence="7">
    <location>
        <begin position="7"/>
        <end position="278"/>
    </location>
</feature>
<dbReference type="PROSITE" id="PS50123">
    <property type="entry name" value="CHER"/>
    <property type="match status" value="1"/>
</dbReference>
<dbReference type="SUPFAM" id="SSF47757">
    <property type="entry name" value="Chemotaxis receptor methyltransferase CheR, N-terminal domain"/>
    <property type="match status" value="1"/>
</dbReference>
<dbReference type="GO" id="GO:0032259">
    <property type="term" value="P:methylation"/>
    <property type="evidence" value="ECO:0007669"/>
    <property type="project" value="UniProtKB-KW"/>
</dbReference>
<dbReference type="PIRSF" id="PIRSF000410">
    <property type="entry name" value="CheR"/>
    <property type="match status" value="1"/>
</dbReference>
<keyword evidence="3 5" id="KW-0808">Transferase</keyword>
<dbReference type="PRINTS" id="PR00996">
    <property type="entry name" value="CHERMTFRASE"/>
</dbReference>
<dbReference type="Gene3D" id="3.40.50.150">
    <property type="entry name" value="Vaccinia Virus protein VP39"/>
    <property type="match status" value="1"/>
</dbReference>
<proteinExistence type="predicted"/>
<dbReference type="Pfam" id="PF03705">
    <property type="entry name" value="CheR_N"/>
    <property type="match status" value="1"/>
</dbReference>
<dbReference type="PANTHER" id="PTHR24422">
    <property type="entry name" value="CHEMOTAXIS PROTEIN METHYLTRANSFERASE"/>
    <property type="match status" value="1"/>
</dbReference>
<feature type="binding site" evidence="6">
    <location>
        <begin position="222"/>
        <end position="223"/>
    </location>
    <ligand>
        <name>S-adenosyl-L-methionine</name>
        <dbReference type="ChEBI" id="CHEBI:59789"/>
    </ligand>
</feature>
<dbReference type="InterPro" id="IPR000780">
    <property type="entry name" value="CheR_MeTrfase"/>
</dbReference>
<comment type="catalytic activity">
    <reaction evidence="1 5">
        <text>L-glutamyl-[protein] + S-adenosyl-L-methionine = [protein]-L-glutamate 5-O-methyl ester + S-adenosyl-L-homocysteine</text>
        <dbReference type="Rhea" id="RHEA:24452"/>
        <dbReference type="Rhea" id="RHEA-COMP:10208"/>
        <dbReference type="Rhea" id="RHEA-COMP:10311"/>
        <dbReference type="ChEBI" id="CHEBI:29973"/>
        <dbReference type="ChEBI" id="CHEBI:57856"/>
        <dbReference type="ChEBI" id="CHEBI:59789"/>
        <dbReference type="ChEBI" id="CHEBI:82795"/>
        <dbReference type="EC" id="2.1.1.80"/>
    </reaction>
</comment>
<feature type="binding site" evidence="6">
    <location>
        <position position="121"/>
    </location>
    <ligand>
        <name>S-adenosyl-L-methionine</name>
        <dbReference type="ChEBI" id="CHEBI:59789"/>
    </ligand>
</feature>
<keyword evidence="9" id="KW-1185">Reference proteome</keyword>
<evidence type="ECO:0000256" key="4">
    <source>
        <dbReference type="ARBA" id="ARBA00022691"/>
    </source>
</evidence>
<organism evidence="8 9">
    <name type="scientific">Vulcaniibacterium tengchongense</name>
    <dbReference type="NCBI Taxonomy" id="1273429"/>
    <lineage>
        <taxon>Bacteria</taxon>
        <taxon>Pseudomonadati</taxon>
        <taxon>Pseudomonadota</taxon>
        <taxon>Gammaproteobacteria</taxon>
        <taxon>Lysobacterales</taxon>
        <taxon>Lysobacteraceae</taxon>
        <taxon>Vulcaniibacterium</taxon>
    </lineage>
</organism>
<evidence type="ECO:0000313" key="8">
    <source>
        <dbReference type="EMBL" id="RPE74608.1"/>
    </source>
</evidence>
<dbReference type="InterPro" id="IPR022641">
    <property type="entry name" value="CheR_N"/>
</dbReference>
<dbReference type="Gene3D" id="1.10.155.10">
    <property type="entry name" value="Chemotaxis receptor methyltransferase CheR, N-terminal domain"/>
    <property type="match status" value="1"/>
</dbReference>
<dbReference type="Pfam" id="PF01739">
    <property type="entry name" value="CheR"/>
    <property type="match status" value="1"/>
</dbReference>
<dbReference type="EMBL" id="RKQN01000009">
    <property type="protein sequence ID" value="RPE74608.1"/>
    <property type="molecule type" value="Genomic_DNA"/>
</dbReference>
<feature type="binding site" evidence="6">
    <location>
        <begin position="204"/>
        <end position="205"/>
    </location>
    <ligand>
        <name>S-adenosyl-L-methionine</name>
        <dbReference type="ChEBI" id="CHEBI:59789"/>
    </ligand>
</feature>
<sequence length="282" mass="31621">MQATRVQDHREFVFDDRDFRRVCRLIQAHAGIHLGAHKRDMVYSRLARRVRALGLTRFSDYLDRLEADPDAERQSFVNALTTNLTSFFREAYHFDTLVEHLRAQPAGPLSIWCCAASTGEEPYSIAIAACEAFGTLNPPVRILATDIDTGVLQTAQRGVYPLERVASLSPERRRQFFQRGSGPHAGLCRVRPQLQALVEFRPLNLLAPDYRLAGGYAAVFCRNVMIYFDKPTQYQVLRRIVPLLAPGGLFFAGHSESFGHAQDLIVPCGRTTYRAAGAGPSR</sequence>
<feature type="binding site" evidence="6">
    <location>
        <position position="85"/>
    </location>
    <ligand>
        <name>S-adenosyl-L-methionine</name>
        <dbReference type="ChEBI" id="CHEBI:59789"/>
    </ligand>
</feature>
<dbReference type="OrthoDB" id="9816309at2"/>
<dbReference type="InterPro" id="IPR026024">
    <property type="entry name" value="Chemotaxis_MeTrfase_CheR"/>
</dbReference>
<dbReference type="InterPro" id="IPR022642">
    <property type="entry name" value="CheR_C"/>
</dbReference>
<keyword evidence="2 5" id="KW-0489">Methyltransferase</keyword>
<dbReference type="GO" id="GO:0008983">
    <property type="term" value="F:protein-glutamate O-methyltransferase activity"/>
    <property type="evidence" value="ECO:0007669"/>
    <property type="project" value="UniProtKB-EC"/>
</dbReference>
<evidence type="ECO:0000256" key="3">
    <source>
        <dbReference type="ARBA" id="ARBA00022679"/>
    </source>
</evidence>
<evidence type="ECO:0000313" key="9">
    <source>
        <dbReference type="Proteomes" id="UP000269708"/>
    </source>
</evidence>
<protein>
    <recommendedName>
        <fullName evidence="5">Chemotaxis protein methyltransferase</fullName>
        <ecNumber evidence="5">2.1.1.80</ecNumber>
    </recommendedName>
</protein>
<dbReference type="InterPro" id="IPR029063">
    <property type="entry name" value="SAM-dependent_MTases_sf"/>
</dbReference>